<dbReference type="Gene3D" id="3.30.559.10">
    <property type="entry name" value="Chloramphenicol acetyltransferase-like domain"/>
    <property type="match status" value="1"/>
</dbReference>
<dbReference type="Gene3D" id="1.10.1200.10">
    <property type="entry name" value="ACP-like"/>
    <property type="match status" value="1"/>
</dbReference>
<accession>A0ABT1DSU2</accession>
<evidence type="ECO:0000259" key="5">
    <source>
        <dbReference type="PROSITE" id="PS50075"/>
    </source>
</evidence>
<dbReference type="Pfam" id="PF13193">
    <property type="entry name" value="AMP-binding_C"/>
    <property type="match status" value="2"/>
</dbReference>
<dbReference type="PROSITE" id="PS00012">
    <property type="entry name" value="PHOSPHOPANTETHEINE"/>
    <property type="match status" value="2"/>
</dbReference>
<dbReference type="InterPro" id="IPR006162">
    <property type="entry name" value="Ppantetheine_attach_site"/>
</dbReference>
<dbReference type="InterPro" id="IPR009081">
    <property type="entry name" value="PP-bd_ACP"/>
</dbReference>
<sequence length="1647" mass="172239">MNAPSPQHRPDETTLIADLVARRAAATPDAVAVLDGHEMTYADLDARAGHLGRHLHSLGAGPQSPVGICLRRGADLVVGLLAVWRAGAAYVPFDPDEPPARLGRLIAGAGVGHVLTSDDLLPVVRAAGGDPVVAGDAGPGAAPGWSAGPLDPDDAAYVIHTSGSTGTPKGVVVTHAGIANRVAWTVREHELGARDRVLFKTALTFDASCWEVFAPLVSGGAVVPAPVGAERDPAALLDAVGRYGATVLQVVPSVLRQLVDAPGWESCTSLRLLFSAGEPLHAELAWQVLERVKVEIWNTYGPTECAIDTTAYRFDTSQRSGPVPIGRPITGMRVLVLDPETGAPVGAGEPGELYAGGVGVARGYLGRPDLTAERFVPDPGGPGRLYRTGDQVRRRADGVLEYLGRLDSQLKVNGVRIEAGEVEAALRQHPRVRAAVVHGYRAEGGETRLAAYVRADNADVTGELRAFLADRLPQSHLPAAYVALDEFPLTTSGKLDRAALPVPGAENAGTARPTPPQTEAQLLVAGAWRAILKLDEVALEDDFFALGGSSLQLTRLANQLRKASGRDVKLRGLLNATTLAAQAELIEPEPADPDVITAVPRDGVLPLSSGQHRLWFAEQMTPGTGEWISAVLLPVPGEATDDAVRAALTALVARHEALRTRFPLVDGAPAQVVAAPAAVPLPVAATTKDGLTPLLREQFGQTFDLAAGPLYRALLVRVDGGRDLVALTVHHIVCDGWSSTVLEREFAALLAAGDAALPALPVQYADFAAWQRGRLTDEALAPELAHWRAALDGLEPLDLPTDHARPATRDGRGSVVPFVVPAPVATALTDLGRAHGATPFMTLLTAYATLLARHTGQWDVAVGSPVSGRHRPEVENVVGFFLNSLVLRCGLDPAWTFAQALDRVRDAGRAAFAHQDVPFERLVEELAPERDLSRTPLYQAAFDMHDAELTGSAVDVVDADTLRDTWRVAHTDLTLFLRARADGSLDGGLEYAESLFDRATVERLTGHLQRLLAAVAADPGVTLGAAELLTGPERALLLGEWAHGPAQPAGPCTHELIAARAAADPDAVAVVTTDGRLSYGELDRTANRLAHHLRAHGAGAGAVVGVLLERGPSLLVSLLAVWKAGAAYLPLDPATPPARAAELLAASGAVALIAAGSPVEFAGPVIDPRAVTTGPDTAPEGAADPDGLAYVIYTSGSTGRPKGVMVPHRGVANHLRWAADELVAAGPGGSAVFSSVAFDLVVPNVWAPLLVGERVVLLPADLDLSELGARLVEAGPFSFLKLTPGHLEVLVQQITAEQTAGLAGVVVAAGEALSGGLAARWTGPLINEYGPTEASVGTCTHVVPAEPGAGVVPIGRPLPGMTMYVLDVAMRPVPVGAVGELYVGGAGVARGYLGRPGLTGASFVPDPYGTTPGARLYRTGDRVRWLAEGAVQFLGRVDEQVKIRGYRVEPGEARAVLVTHPAIREAAVVAVGEGSSRRLAAYYVSEADLDRAELTGFCAGRLPDYLIPGTFTRLDALPLNANGKLDRRRLPAPEPVGAVLDDAPGTEAEQLIAGIFQELLGAPAGAHENFFHAGGNSILAIRLIAEIQREFAVTLPVRTVFEGPTPAALAAAVEDAVRAEIAAMTENELSGHATPLGDQTGPEGLHA</sequence>
<feature type="domain" description="Carrier" evidence="5">
    <location>
        <begin position="515"/>
        <end position="590"/>
    </location>
</feature>
<dbReference type="InterPro" id="IPR025110">
    <property type="entry name" value="AMP-bd_C"/>
</dbReference>
<dbReference type="EMBL" id="JAMYJR010000028">
    <property type="protein sequence ID" value="MCO8273919.1"/>
    <property type="molecule type" value="Genomic_DNA"/>
</dbReference>
<dbReference type="InterPro" id="IPR020806">
    <property type="entry name" value="PKS_PP-bd"/>
</dbReference>
<dbReference type="Pfam" id="PF00501">
    <property type="entry name" value="AMP-binding"/>
    <property type="match status" value="2"/>
</dbReference>
<dbReference type="Gene3D" id="3.40.50.1820">
    <property type="entry name" value="alpha/beta hydrolase"/>
    <property type="match status" value="1"/>
</dbReference>
<evidence type="ECO:0000256" key="4">
    <source>
        <dbReference type="SAM" id="MobiDB-lite"/>
    </source>
</evidence>
<dbReference type="Proteomes" id="UP001523369">
    <property type="component" value="Unassembled WGS sequence"/>
</dbReference>
<dbReference type="InterPro" id="IPR001242">
    <property type="entry name" value="Condensation_dom"/>
</dbReference>
<dbReference type="InterPro" id="IPR000873">
    <property type="entry name" value="AMP-dep_synth/lig_dom"/>
</dbReference>
<dbReference type="InterPro" id="IPR029058">
    <property type="entry name" value="AB_hydrolase_fold"/>
</dbReference>
<evidence type="ECO:0000313" key="7">
    <source>
        <dbReference type="Proteomes" id="UP001523369"/>
    </source>
</evidence>
<keyword evidence="2" id="KW-0596">Phosphopantetheine</keyword>
<evidence type="ECO:0000313" key="6">
    <source>
        <dbReference type="EMBL" id="MCO8273919.1"/>
    </source>
</evidence>
<dbReference type="PANTHER" id="PTHR45527">
    <property type="entry name" value="NONRIBOSOMAL PEPTIDE SYNTHETASE"/>
    <property type="match status" value="1"/>
</dbReference>
<comment type="caution">
    <text evidence="6">The sequence shown here is derived from an EMBL/GenBank/DDBJ whole genome shotgun (WGS) entry which is preliminary data.</text>
</comment>
<dbReference type="SUPFAM" id="SSF47336">
    <property type="entry name" value="ACP-like"/>
    <property type="match status" value="2"/>
</dbReference>
<comment type="cofactor">
    <cofactor evidence="1">
        <name>pantetheine 4'-phosphate</name>
        <dbReference type="ChEBI" id="CHEBI:47942"/>
    </cofactor>
</comment>
<dbReference type="CDD" id="cd05930">
    <property type="entry name" value="A_NRPS"/>
    <property type="match status" value="2"/>
</dbReference>
<dbReference type="InterPro" id="IPR045851">
    <property type="entry name" value="AMP-bd_C_sf"/>
</dbReference>
<dbReference type="SMART" id="SM00823">
    <property type="entry name" value="PKS_PP"/>
    <property type="match status" value="2"/>
</dbReference>
<organism evidence="6 7">
    <name type="scientific">Paractinoplanes aksuensis</name>
    <dbReference type="NCBI Taxonomy" id="2939490"/>
    <lineage>
        <taxon>Bacteria</taxon>
        <taxon>Bacillati</taxon>
        <taxon>Actinomycetota</taxon>
        <taxon>Actinomycetes</taxon>
        <taxon>Micromonosporales</taxon>
        <taxon>Micromonosporaceae</taxon>
        <taxon>Paractinoplanes</taxon>
    </lineage>
</organism>
<protein>
    <submittedName>
        <fullName evidence="6">Amino acid adenylation domain-containing protein</fullName>
    </submittedName>
</protein>
<dbReference type="InterPro" id="IPR023213">
    <property type="entry name" value="CAT-like_dom_sf"/>
</dbReference>
<dbReference type="PANTHER" id="PTHR45527:SF1">
    <property type="entry name" value="FATTY ACID SYNTHASE"/>
    <property type="match status" value="1"/>
</dbReference>
<dbReference type="Pfam" id="PF00550">
    <property type="entry name" value="PP-binding"/>
    <property type="match status" value="2"/>
</dbReference>
<proteinExistence type="predicted"/>
<dbReference type="InterPro" id="IPR020845">
    <property type="entry name" value="AMP-binding_CS"/>
</dbReference>
<dbReference type="SUPFAM" id="SSF52777">
    <property type="entry name" value="CoA-dependent acyltransferases"/>
    <property type="match status" value="2"/>
</dbReference>
<dbReference type="RefSeq" id="WP_253239998.1">
    <property type="nucleotide sequence ID" value="NZ_JAMYJR010000028.1"/>
</dbReference>
<dbReference type="Gene3D" id="3.30.300.30">
    <property type="match status" value="2"/>
</dbReference>
<dbReference type="NCBIfam" id="TIGR01733">
    <property type="entry name" value="AA-adenyl-dom"/>
    <property type="match status" value="2"/>
</dbReference>
<evidence type="ECO:0000256" key="1">
    <source>
        <dbReference type="ARBA" id="ARBA00001957"/>
    </source>
</evidence>
<dbReference type="InterPro" id="IPR010071">
    <property type="entry name" value="AA_adenyl_dom"/>
</dbReference>
<dbReference type="SUPFAM" id="SSF56801">
    <property type="entry name" value="Acetyl-CoA synthetase-like"/>
    <property type="match status" value="2"/>
</dbReference>
<feature type="region of interest" description="Disordered" evidence="4">
    <location>
        <begin position="1628"/>
        <end position="1647"/>
    </location>
</feature>
<gene>
    <name evidence="6" type="ORF">M1L60_25300</name>
</gene>
<dbReference type="Pfam" id="PF00668">
    <property type="entry name" value="Condensation"/>
    <property type="match status" value="1"/>
</dbReference>
<name>A0ABT1DSU2_9ACTN</name>
<reference evidence="6 7" key="1">
    <citation type="submission" date="2022-06" db="EMBL/GenBank/DDBJ databases">
        <title>New Species of the Genus Actinoplanes, ActinopZanes ferrugineus.</title>
        <authorList>
            <person name="Ding P."/>
        </authorList>
    </citation>
    <scope>NUCLEOTIDE SEQUENCE [LARGE SCALE GENOMIC DNA]</scope>
    <source>
        <strain evidence="6 7">TRM88003</strain>
    </source>
</reference>
<dbReference type="Gene3D" id="2.30.38.10">
    <property type="entry name" value="Luciferase, Domain 3"/>
    <property type="match status" value="2"/>
</dbReference>
<dbReference type="PROSITE" id="PS50075">
    <property type="entry name" value="CARRIER"/>
    <property type="match status" value="2"/>
</dbReference>
<keyword evidence="3" id="KW-0597">Phosphoprotein</keyword>
<evidence type="ECO:0000256" key="2">
    <source>
        <dbReference type="ARBA" id="ARBA00022450"/>
    </source>
</evidence>
<dbReference type="CDD" id="cd19531">
    <property type="entry name" value="LCL_NRPS-like"/>
    <property type="match status" value="1"/>
</dbReference>
<feature type="domain" description="Carrier" evidence="5">
    <location>
        <begin position="1543"/>
        <end position="1617"/>
    </location>
</feature>
<dbReference type="Gene3D" id="3.30.559.30">
    <property type="entry name" value="Nonribosomal peptide synthetase, condensation domain"/>
    <property type="match status" value="1"/>
</dbReference>
<keyword evidence="7" id="KW-1185">Reference proteome</keyword>
<dbReference type="PROSITE" id="PS00455">
    <property type="entry name" value="AMP_BINDING"/>
    <property type="match status" value="2"/>
</dbReference>
<dbReference type="InterPro" id="IPR036736">
    <property type="entry name" value="ACP-like_sf"/>
</dbReference>
<dbReference type="Gene3D" id="3.40.50.980">
    <property type="match status" value="4"/>
</dbReference>
<evidence type="ECO:0000256" key="3">
    <source>
        <dbReference type="ARBA" id="ARBA00022553"/>
    </source>
</evidence>